<dbReference type="InterPro" id="IPR011249">
    <property type="entry name" value="Metalloenz_LuxS/M16"/>
</dbReference>
<dbReference type="SUPFAM" id="SSF63411">
    <property type="entry name" value="LuxS/MPP-like metallohydrolase"/>
    <property type="match status" value="2"/>
</dbReference>
<evidence type="ECO:0000313" key="5">
    <source>
        <dbReference type="EMBL" id="ANE42790.1"/>
    </source>
</evidence>
<dbReference type="PROSITE" id="PS00143">
    <property type="entry name" value="INSULINASE"/>
    <property type="match status" value="1"/>
</dbReference>
<dbReference type="Gene3D" id="3.30.830.10">
    <property type="entry name" value="Metalloenzyme, LuxS/M16 peptidase-like"/>
    <property type="match status" value="2"/>
</dbReference>
<evidence type="ECO:0000313" key="6">
    <source>
        <dbReference type="Proteomes" id="UP000077363"/>
    </source>
</evidence>
<organism evidence="5 6">
    <name type="scientific">Deinococcus puniceus</name>
    <dbReference type="NCBI Taxonomy" id="1182568"/>
    <lineage>
        <taxon>Bacteria</taxon>
        <taxon>Thermotogati</taxon>
        <taxon>Deinococcota</taxon>
        <taxon>Deinococci</taxon>
        <taxon>Deinococcales</taxon>
        <taxon>Deinococcaceae</taxon>
        <taxon>Deinococcus</taxon>
    </lineage>
</organism>
<reference evidence="5 6" key="1">
    <citation type="submission" date="2015-01" db="EMBL/GenBank/DDBJ databases">
        <title>Deinococcus puniceus/DY1/ whole genome sequencing.</title>
        <authorList>
            <person name="Kim M.K."/>
            <person name="Srinivasan S."/>
            <person name="Lee J.-J."/>
        </authorList>
    </citation>
    <scope>NUCLEOTIDE SEQUENCE [LARGE SCALE GENOMIC DNA]</scope>
    <source>
        <strain evidence="5 6">DY1</strain>
    </source>
</reference>
<protein>
    <submittedName>
        <fullName evidence="5">Peptidase M16</fullName>
    </submittedName>
</protein>
<dbReference type="InterPro" id="IPR001431">
    <property type="entry name" value="Pept_M16_Zn_BS"/>
</dbReference>
<keyword evidence="6" id="KW-1185">Reference proteome</keyword>
<gene>
    <name evidence="5" type="ORF">SU48_02330</name>
</gene>
<dbReference type="EMBL" id="CP011387">
    <property type="protein sequence ID" value="ANE42790.1"/>
    <property type="molecule type" value="Genomic_DNA"/>
</dbReference>
<evidence type="ECO:0000259" key="3">
    <source>
        <dbReference type="Pfam" id="PF00675"/>
    </source>
</evidence>
<dbReference type="GO" id="GO:0004222">
    <property type="term" value="F:metalloendopeptidase activity"/>
    <property type="evidence" value="ECO:0007669"/>
    <property type="project" value="InterPro"/>
</dbReference>
<dbReference type="AlphaFoldDB" id="A0A172T731"/>
<dbReference type="PATRIC" id="fig|1182568.3.peg.489"/>
<evidence type="ECO:0000259" key="4">
    <source>
        <dbReference type="Pfam" id="PF05193"/>
    </source>
</evidence>
<feature type="domain" description="Peptidase M16 N-terminal" evidence="3">
    <location>
        <begin position="25"/>
        <end position="169"/>
    </location>
</feature>
<proteinExistence type="inferred from homology"/>
<dbReference type="GO" id="GO:0006508">
    <property type="term" value="P:proteolysis"/>
    <property type="evidence" value="ECO:0007669"/>
    <property type="project" value="InterPro"/>
</dbReference>
<dbReference type="GO" id="GO:0046872">
    <property type="term" value="F:metal ion binding"/>
    <property type="evidence" value="ECO:0007669"/>
    <property type="project" value="InterPro"/>
</dbReference>
<dbReference type="STRING" id="1182568.SU48_02330"/>
<dbReference type="InterPro" id="IPR011765">
    <property type="entry name" value="Pept_M16_N"/>
</dbReference>
<dbReference type="RefSeq" id="WP_064013843.1">
    <property type="nucleotide sequence ID" value="NZ_CP011387.1"/>
</dbReference>
<sequence>MSESLSEIKLPETQLHHLPSGLTLLLEPDPAAQTVAAGYFVNTGARDETPAEMGASHFIEHLMFKGSEALSAAQLNERLDDLGGNANAFTSEEATVYHAAALPEYTPALLDTLTQLMRPALRQSDLESERGVILEEIAMYADQPPVRVIDELRADYWGAHPLGQPVLGTVETVSALTRDALARNHRERYGATQVTLAVVGAFDPAAVLAWAEAELGEWPAASPLPTPPLPAPLHPGTVRVVHDPSLTRVQLALSLPGLPTTHPLREAAVVLADLIGGENGALYWALLDTGLADGADLAHLEYRDIGTFEGGFSCDPDRAQTVLNGFRTVLAGAADLITETAVRRASRKMAVGTLLRAETPHGRLFTLGMEHLAHGHPSPTSELVDRYTRVTADDVREVLRLCPINNIAEFPPTVVALGPIETLR</sequence>
<evidence type="ECO:0000256" key="1">
    <source>
        <dbReference type="ARBA" id="ARBA00007261"/>
    </source>
</evidence>
<dbReference type="PANTHER" id="PTHR11851">
    <property type="entry name" value="METALLOPROTEASE"/>
    <property type="match status" value="1"/>
</dbReference>
<dbReference type="PANTHER" id="PTHR11851:SF49">
    <property type="entry name" value="MITOCHONDRIAL-PROCESSING PEPTIDASE SUBUNIT ALPHA"/>
    <property type="match status" value="1"/>
</dbReference>
<dbReference type="InterPro" id="IPR007863">
    <property type="entry name" value="Peptidase_M16_C"/>
</dbReference>
<dbReference type="Proteomes" id="UP000077363">
    <property type="component" value="Chromosome"/>
</dbReference>
<dbReference type="InterPro" id="IPR050361">
    <property type="entry name" value="MPP/UQCRC_Complex"/>
</dbReference>
<accession>A0A172T731</accession>
<dbReference type="Pfam" id="PF00675">
    <property type="entry name" value="Peptidase_M16"/>
    <property type="match status" value="1"/>
</dbReference>
<dbReference type="Pfam" id="PF05193">
    <property type="entry name" value="Peptidase_M16_C"/>
    <property type="match status" value="1"/>
</dbReference>
<comment type="similarity">
    <text evidence="1 2">Belongs to the peptidase M16 family.</text>
</comment>
<feature type="domain" description="Peptidase M16 C-terminal" evidence="4">
    <location>
        <begin position="176"/>
        <end position="347"/>
    </location>
</feature>
<dbReference type="KEGG" id="dpu:SU48_02330"/>
<evidence type="ECO:0000256" key="2">
    <source>
        <dbReference type="RuleBase" id="RU004447"/>
    </source>
</evidence>
<name>A0A172T731_9DEIO</name>